<dbReference type="Gene3D" id="1.10.700.10">
    <property type="entry name" value="Dioxygenase LigAB, LigA subunit"/>
    <property type="match status" value="1"/>
</dbReference>
<evidence type="ECO:0000259" key="1">
    <source>
        <dbReference type="Pfam" id="PF02900"/>
    </source>
</evidence>
<dbReference type="AlphaFoldDB" id="A0A9X1Y9A8"/>
<dbReference type="Gene3D" id="3.40.830.10">
    <property type="entry name" value="LigB-like"/>
    <property type="match status" value="1"/>
</dbReference>
<name>A0A9X1Y9A8_9PROT</name>
<accession>A0A9X1Y9A8</accession>
<dbReference type="InterPro" id="IPR036622">
    <property type="entry name" value="LigA_sf"/>
</dbReference>
<comment type="caution">
    <text evidence="2">The sequence shown here is derived from an EMBL/GenBank/DDBJ whole genome shotgun (WGS) entry which is preliminary data.</text>
</comment>
<dbReference type="Proteomes" id="UP001139516">
    <property type="component" value="Unassembled WGS sequence"/>
</dbReference>
<dbReference type="GO" id="GO:0008198">
    <property type="term" value="F:ferrous iron binding"/>
    <property type="evidence" value="ECO:0007669"/>
    <property type="project" value="InterPro"/>
</dbReference>
<evidence type="ECO:0000313" key="3">
    <source>
        <dbReference type="Proteomes" id="UP001139516"/>
    </source>
</evidence>
<dbReference type="Pfam" id="PF02900">
    <property type="entry name" value="LigB"/>
    <property type="match status" value="1"/>
</dbReference>
<gene>
    <name evidence="2" type="ORF">M0638_08930</name>
</gene>
<dbReference type="GO" id="GO:0016702">
    <property type="term" value="F:oxidoreductase activity, acting on single donors with incorporation of molecular oxygen, incorporation of two atoms of oxygen"/>
    <property type="evidence" value="ECO:0007669"/>
    <property type="project" value="UniProtKB-ARBA"/>
</dbReference>
<feature type="domain" description="Extradiol ring-cleavage dioxygenase class III enzyme subunit B" evidence="1">
    <location>
        <begin position="9"/>
        <end position="240"/>
    </location>
</feature>
<sequence>MQTTILGGAMLPHAPQFFTQPDTEDKATIAAVQQIGAEIGARLRALDPDLWIIFSNDHAEQFFHNAAPPFTIHVGGEATGHFAGRDFRWRIPGEIGLALVRALYDQGFDPAFSSTAKIDYAIGIPLTHLGHTAPVLPIYVNAYLPPQPSMERCYAFGQAVARAVTLLGLRTVVLSSGGMSHFPGTDRYSNPELDWDNAVLARLREGKLKSLIGLGAEELDDTGNIELRCWACAAGALGDRVPDIAQMNPSWHHNYASLGWFGGAATAKQPHYPETKPELVPLVTALHALAHEQPAREAYMADPAAFADRYGLTPAQHAALVGLDMPAIVAMGTHPLVPFLANMQMQRLRRG</sequence>
<protein>
    <recommendedName>
        <fullName evidence="1">Extradiol ring-cleavage dioxygenase class III enzyme subunit B domain-containing protein</fullName>
    </recommendedName>
</protein>
<organism evidence="2 3">
    <name type="scientific">Roseomonas acroporae</name>
    <dbReference type="NCBI Taxonomy" id="2937791"/>
    <lineage>
        <taxon>Bacteria</taxon>
        <taxon>Pseudomonadati</taxon>
        <taxon>Pseudomonadota</taxon>
        <taxon>Alphaproteobacteria</taxon>
        <taxon>Acetobacterales</taxon>
        <taxon>Roseomonadaceae</taxon>
        <taxon>Roseomonas</taxon>
    </lineage>
</organism>
<dbReference type="SUPFAM" id="SSF48076">
    <property type="entry name" value="LigA subunit of an aromatic-ring-opening dioxygenase LigAB"/>
    <property type="match status" value="1"/>
</dbReference>
<evidence type="ECO:0000313" key="2">
    <source>
        <dbReference type="EMBL" id="MCK8784502.1"/>
    </source>
</evidence>
<dbReference type="RefSeq" id="WP_248666627.1">
    <property type="nucleotide sequence ID" value="NZ_JALPRX010000034.1"/>
</dbReference>
<dbReference type="SUPFAM" id="SSF53213">
    <property type="entry name" value="LigB-like"/>
    <property type="match status" value="1"/>
</dbReference>
<reference evidence="2" key="1">
    <citation type="submission" date="2022-04" db="EMBL/GenBank/DDBJ databases">
        <title>Roseomonas acroporae sp. nov., isolated from coral Acropora digitifera.</title>
        <authorList>
            <person name="Sun H."/>
        </authorList>
    </citation>
    <scope>NUCLEOTIDE SEQUENCE</scope>
    <source>
        <strain evidence="2">NAR14</strain>
    </source>
</reference>
<keyword evidence="3" id="KW-1185">Reference proteome</keyword>
<dbReference type="EMBL" id="JALPRX010000034">
    <property type="protein sequence ID" value="MCK8784502.1"/>
    <property type="molecule type" value="Genomic_DNA"/>
</dbReference>
<dbReference type="InterPro" id="IPR004183">
    <property type="entry name" value="Xdiol_dOase_suB"/>
</dbReference>
<proteinExistence type="predicted"/>